<evidence type="ECO:0000313" key="2">
    <source>
        <dbReference type="Proteomes" id="UP000790377"/>
    </source>
</evidence>
<keyword evidence="2" id="KW-1185">Reference proteome</keyword>
<name>A0ACB8AU77_9AGAM</name>
<sequence length="330" mass="36677">MKPTWKEKKGDGKTKGGSAKTRQNSDSATPARKRKRTKLADDQDKIDSGSDSDDAEVEVDLKEGQEVVGVVVKAPKTGWAPPGQVSKNTLDFLARLKDPACNDREWFKLNEPVYRRAETEFKAFIDAFSTMLSATDPQIPPLPPKDVIHRIYRDIRFSNDKTPYKTGFSASFSRSGRKGRFAFLKPGGESMFAAGAWCPGKDELALIRSHIQHTSLRDRLRSILAAPAFISRFGERAIFGREDELKVAPKGVGKDHRDIDLLKCRTLAVSCRLTDAQVLSSGFVDELRDFVEDVRPFVHCLNDMMTLPMEGFMNEDSDGGDGEGGDESED</sequence>
<proteinExistence type="predicted"/>
<gene>
    <name evidence="1" type="ORF">BJ138DRAFT_1140810</name>
</gene>
<dbReference type="Proteomes" id="UP000790377">
    <property type="component" value="Unassembled WGS sequence"/>
</dbReference>
<accession>A0ACB8AU77</accession>
<comment type="caution">
    <text evidence="1">The sequence shown here is derived from an EMBL/GenBank/DDBJ whole genome shotgun (WGS) entry which is preliminary data.</text>
</comment>
<dbReference type="EMBL" id="MU267595">
    <property type="protein sequence ID" value="KAH7915947.1"/>
    <property type="molecule type" value="Genomic_DNA"/>
</dbReference>
<reference evidence="1" key="1">
    <citation type="journal article" date="2021" name="New Phytol.">
        <title>Evolutionary innovations through gain and loss of genes in the ectomycorrhizal Boletales.</title>
        <authorList>
            <person name="Wu G."/>
            <person name="Miyauchi S."/>
            <person name="Morin E."/>
            <person name="Kuo A."/>
            <person name="Drula E."/>
            <person name="Varga T."/>
            <person name="Kohler A."/>
            <person name="Feng B."/>
            <person name="Cao Y."/>
            <person name="Lipzen A."/>
            <person name="Daum C."/>
            <person name="Hundley H."/>
            <person name="Pangilinan J."/>
            <person name="Johnson J."/>
            <person name="Barry K."/>
            <person name="LaButti K."/>
            <person name="Ng V."/>
            <person name="Ahrendt S."/>
            <person name="Min B."/>
            <person name="Choi I.G."/>
            <person name="Park H."/>
            <person name="Plett J.M."/>
            <person name="Magnuson J."/>
            <person name="Spatafora J.W."/>
            <person name="Nagy L.G."/>
            <person name="Henrissat B."/>
            <person name="Grigoriev I.V."/>
            <person name="Yang Z.L."/>
            <person name="Xu J."/>
            <person name="Martin F.M."/>
        </authorList>
    </citation>
    <scope>NUCLEOTIDE SEQUENCE</scope>
    <source>
        <strain evidence="1">ATCC 28755</strain>
    </source>
</reference>
<protein>
    <submittedName>
        <fullName evidence="1">Uncharacterized protein</fullName>
    </submittedName>
</protein>
<organism evidence="1 2">
    <name type="scientific">Hygrophoropsis aurantiaca</name>
    <dbReference type="NCBI Taxonomy" id="72124"/>
    <lineage>
        <taxon>Eukaryota</taxon>
        <taxon>Fungi</taxon>
        <taxon>Dikarya</taxon>
        <taxon>Basidiomycota</taxon>
        <taxon>Agaricomycotina</taxon>
        <taxon>Agaricomycetes</taxon>
        <taxon>Agaricomycetidae</taxon>
        <taxon>Boletales</taxon>
        <taxon>Coniophorineae</taxon>
        <taxon>Hygrophoropsidaceae</taxon>
        <taxon>Hygrophoropsis</taxon>
    </lineage>
</organism>
<evidence type="ECO:0000313" key="1">
    <source>
        <dbReference type="EMBL" id="KAH7915947.1"/>
    </source>
</evidence>